<dbReference type="EMBL" id="CAJNOO010001856">
    <property type="protein sequence ID" value="CAF1207281.1"/>
    <property type="molecule type" value="Genomic_DNA"/>
</dbReference>
<name>A0A814WUZ3_9BILA</name>
<dbReference type="Proteomes" id="UP000663836">
    <property type="component" value="Unassembled WGS sequence"/>
</dbReference>
<evidence type="ECO:0008006" key="8">
    <source>
        <dbReference type="Google" id="ProtNLM"/>
    </source>
</evidence>
<reference evidence="1" key="1">
    <citation type="submission" date="2021-02" db="EMBL/GenBank/DDBJ databases">
        <authorList>
            <person name="Nowell W R."/>
        </authorList>
    </citation>
    <scope>NUCLEOTIDE SEQUENCE</scope>
</reference>
<evidence type="ECO:0000313" key="5">
    <source>
        <dbReference type="EMBL" id="CAF3750449.1"/>
    </source>
</evidence>
<protein>
    <recommendedName>
        <fullName evidence="8">CENP-V/GFA domain-containing protein</fullName>
    </recommendedName>
</protein>
<evidence type="ECO:0000313" key="4">
    <source>
        <dbReference type="EMBL" id="CAF3697505.1"/>
    </source>
</evidence>
<sequence length="91" mass="10064">MSDKFQSSSIGYHLFCSNCGTPLALLPVDQTTIEITISNLDHPAELLPMNQTDIESQISWTKSLSELPGKPMVESDSNSLNIISYQHSDHD</sequence>
<dbReference type="EMBL" id="CAJOBD010003547">
    <property type="protein sequence ID" value="CAF3954363.1"/>
    <property type="molecule type" value="Genomic_DNA"/>
</dbReference>
<gene>
    <name evidence="4" type="ORF">FNK824_LOCUS8934</name>
    <name evidence="6" type="ORF">JBS370_LOCUS23717</name>
    <name evidence="5" type="ORF">OTI717_LOCUS15549</name>
    <name evidence="1" type="ORF">RFH988_LOCUS24933</name>
    <name evidence="3" type="ORF">SEV965_LOCUS32525</name>
    <name evidence="2" type="ORF">ZHD862_LOCUS32627</name>
</gene>
<evidence type="ECO:0000313" key="1">
    <source>
        <dbReference type="EMBL" id="CAF1207281.1"/>
    </source>
</evidence>
<dbReference type="Proteomes" id="UP000663864">
    <property type="component" value="Unassembled WGS sequence"/>
</dbReference>
<dbReference type="Proteomes" id="UP000663823">
    <property type="component" value="Unassembled WGS sequence"/>
</dbReference>
<dbReference type="OrthoDB" id="10015082at2759"/>
<dbReference type="AlphaFoldDB" id="A0A814WUZ3"/>
<evidence type="ECO:0000313" key="3">
    <source>
        <dbReference type="EMBL" id="CAF1426355.1"/>
    </source>
</evidence>
<dbReference type="EMBL" id="CAJOAX010001848">
    <property type="protein sequence ID" value="CAF3750449.1"/>
    <property type="molecule type" value="Genomic_DNA"/>
</dbReference>
<proteinExistence type="predicted"/>
<dbReference type="InterPro" id="IPR011057">
    <property type="entry name" value="Mss4-like_sf"/>
</dbReference>
<evidence type="ECO:0000313" key="2">
    <source>
        <dbReference type="EMBL" id="CAF1391130.1"/>
    </source>
</evidence>
<dbReference type="Proteomes" id="UP000663882">
    <property type="component" value="Unassembled WGS sequence"/>
</dbReference>
<accession>A0A814WUZ3</accession>
<dbReference type="SUPFAM" id="SSF51316">
    <property type="entry name" value="Mss4-like"/>
    <property type="match status" value="1"/>
</dbReference>
<dbReference type="Proteomes" id="UP000663874">
    <property type="component" value="Unassembled WGS sequence"/>
</dbReference>
<organism evidence="1 7">
    <name type="scientific">Rotaria sordida</name>
    <dbReference type="NCBI Taxonomy" id="392033"/>
    <lineage>
        <taxon>Eukaryota</taxon>
        <taxon>Metazoa</taxon>
        <taxon>Spiralia</taxon>
        <taxon>Gnathifera</taxon>
        <taxon>Rotifera</taxon>
        <taxon>Eurotatoria</taxon>
        <taxon>Bdelloidea</taxon>
        <taxon>Philodinida</taxon>
        <taxon>Philodinidae</taxon>
        <taxon>Rotaria</taxon>
    </lineage>
</organism>
<evidence type="ECO:0000313" key="7">
    <source>
        <dbReference type="Proteomes" id="UP000663882"/>
    </source>
</evidence>
<dbReference type="EMBL" id="CAJOBE010000904">
    <property type="protein sequence ID" value="CAF3697505.1"/>
    <property type="molecule type" value="Genomic_DNA"/>
</dbReference>
<dbReference type="EMBL" id="CAJNOU010004093">
    <property type="protein sequence ID" value="CAF1426355.1"/>
    <property type="molecule type" value="Genomic_DNA"/>
</dbReference>
<dbReference type="EMBL" id="CAJNOT010003586">
    <property type="protein sequence ID" value="CAF1391130.1"/>
    <property type="molecule type" value="Genomic_DNA"/>
</dbReference>
<comment type="caution">
    <text evidence="1">The sequence shown here is derived from an EMBL/GenBank/DDBJ whole genome shotgun (WGS) entry which is preliminary data.</text>
</comment>
<evidence type="ECO:0000313" key="6">
    <source>
        <dbReference type="EMBL" id="CAF3954363.1"/>
    </source>
</evidence>
<dbReference type="Proteomes" id="UP000663889">
    <property type="component" value="Unassembled WGS sequence"/>
</dbReference>